<evidence type="ECO:0000313" key="11">
    <source>
        <dbReference type="EMBL" id="AZK43571.1"/>
    </source>
</evidence>
<dbReference type="PROSITE" id="PS50893">
    <property type="entry name" value="ABC_TRANSPORTER_2"/>
    <property type="match status" value="1"/>
</dbReference>
<sequence length="560" mass="63027">MRNNKKLLLLCVLASIISSFALVITPYFLGKAIDGMVGYQNVDLQFATKMLSYTAVAYFMHFILSWGTNRMANRFSVRFVSNLLSDLMKKITHLPISFIDQHAHGDLQNLFVMDSELIIDGMYLLLTQFLGGVFVVLVAAYYMIRINLVMSLVVFVMVPIVYFTSKLISRKSFGYFQKQQELSGKLSGKTSEFVDNYHLVLTSNYKNQAIQEFSNINNELNKVGEKAQFMSALTNPTTRLMNNLSYVLLGLTGAFGVLNNTLTVGLMTSFLSYSMMFSKPFNEFSAIISQIIAARASYQRQQKVFNETNEVDCLQETKLEGKTVAFDDVNFSYDGKHTIIENLNLQINPLSKVAIVGPTGAGKSTLLNLLMRYYDADSGSILIDGLEVNDVSRSSIRQTMSIVLQDPWLFEGTIRENISYGNEKATEEEIIRATKQAGCHDYIMSLDGGYDAPIKLGSQNISLGQKQLITIARALLMDVPIIILDEATSSVDVVTERHIQNVFTQIMKSHTTFFVAHRLSTVTDSDMILVMKSGRLVEQGTHEELMELRGFYYELYTSQY</sequence>
<dbReference type="Gene3D" id="1.20.1560.10">
    <property type="entry name" value="ABC transporter type 1, transmembrane domain"/>
    <property type="match status" value="1"/>
</dbReference>
<proteinExistence type="predicted"/>
<evidence type="ECO:0000256" key="4">
    <source>
        <dbReference type="ARBA" id="ARBA00022741"/>
    </source>
</evidence>
<feature type="transmembrane region" description="Helical" evidence="8">
    <location>
        <begin position="50"/>
        <end position="68"/>
    </location>
</feature>
<evidence type="ECO:0000313" key="12">
    <source>
        <dbReference type="Proteomes" id="UP000278804"/>
    </source>
</evidence>
<name>A0A3S8RKX2_9FIRM</name>
<dbReference type="FunFam" id="3.40.50.300:FF:000287">
    <property type="entry name" value="Multidrug ABC transporter ATP-binding protein"/>
    <property type="match status" value="1"/>
</dbReference>
<dbReference type="PROSITE" id="PS50929">
    <property type="entry name" value="ABC_TM1F"/>
    <property type="match status" value="1"/>
</dbReference>
<evidence type="ECO:0000256" key="6">
    <source>
        <dbReference type="ARBA" id="ARBA00022989"/>
    </source>
</evidence>
<dbReference type="InterPro" id="IPR017871">
    <property type="entry name" value="ABC_transporter-like_CS"/>
</dbReference>
<dbReference type="AlphaFoldDB" id="A0A3S8RKX2"/>
<feature type="domain" description="ABC transporter" evidence="9">
    <location>
        <begin position="324"/>
        <end position="558"/>
    </location>
</feature>
<dbReference type="InterPro" id="IPR039421">
    <property type="entry name" value="Type_1_exporter"/>
</dbReference>
<feature type="transmembrane region" description="Helical" evidence="8">
    <location>
        <begin position="123"/>
        <end position="142"/>
    </location>
</feature>
<dbReference type="SMART" id="SM00382">
    <property type="entry name" value="AAA"/>
    <property type="match status" value="1"/>
</dbReference>
<dbReference type="SUPFAM" id="SSF52540">
    <property type="entry name" value="P-loop containing nucleoside triphosphate hydrolases"/>
    <property type="match status" value="1"/>
</dbReference>
<feature type="transmembrane region" description="Helical" evidence="8">
    <location>
        <begin position="148"/>
        <end position="168"/>
    </location>
</feature>
<dbReference type="Gene3D" id="3.40.50.300">
    <property type="entry name" value="P-loop containing nucleotide triphosphate hydrolases"/>
    <property type="match status" value="1"/>
</dbReference>
<dbReference type="Pfam" id="PF00664">
    <property type="entry name" value="ABC_membrane"/>
    <property type="match status" value="1"/>
</dbReference>
<evidence type="ECO:0000256" key="2">
    <source>
        <dbReference type="ARBA" id="ARBA00022448"/>
    </source>
</evidence>
<evidence type="ECO:0000259" key="10">
    <source>
        <dbReference type="PROSITE" id="PS50929"/>
    </source>
</evidence>
<dbReference type="PROSITE" id="PS00211">
    <property type="entry name" value="ABC_TRANSPORTER_1"/>
    <property type="match status" value="1"/>
</dbReference>
<dbReference type="PANTHER" id="PTHR43394:SF1">
    <property type="entry name" value="ATP-BINDING CASSETTE SUB-FAMILY B MEMBER 10, MITOCHONDRIAL"/>
    <property type="match status" value="1"/>
</dbReference>
<dbReference type="KEGG" id="eri:EEI45_01040"/>
<dbReference type="GO" id="GO:0005524">
    <property type="term" value="F:ATP binding"/>
    <property type="evidence" value="ECO:0007669"/>
    <property type="project" value="UniProtKB-KW"/>
</dbReference>
<protein>
    <submittedName>
        <fullName evidence="11">ABC transporter ATP-binding protein</fullName>
    </submittedName>
</protein>
<dbReference type="GO" id="GO:0005886">
    <property type="term" value="C:plasma membrane"/>
    <property type="evidence" value="ECO:0007669"/>
    <property type="project" value="UniProtKB-SubCell"/>
</dbReference>
<keyword evidence="3 8" id="KW-0812">Transmembrane</keyword>
<evidence type="ECO:0000256" key="1">
    <source>
        <dbReference type="ARBA" id="ARBA00004651"/>
    </source>
</evidence>
<feature type="transmembrane region" description="Helical" evidence="8">
    <location>
        <begin position="7"/>
        <end position="30"/>
    </location>
</feature>
<keyword evidence="6 8" id="KW-1133">Transmembrane helix</keyword>
<keyword evidence="12" id="KW-1185">Reference proteome</keyword>
<keyword evidence="4" id="KW-0547">Nucleotide-binding</keyword>
<dbReference type="EMBL" id="CP034234">
    <property type="protein sequence ID" value="AZK43571.1"/>
    <property type="molecule type" value="Genomic_DNA"/>
</dbReference>
<dbReference type="GO" id="GO:0015421">
    <property type="term" value="F:ABC-type oligopeptide transporter activity"/>
    <property type="evidence" value="ECO:0007669"/>
    <property type="project" value="TreeGrafter"/>
</dbReference>
<dbReference type="PANTHER" id="PTHR43394">
    <property type="entry name" value="ATP-DEPENDENT PERMEASE MDL1, MITOCHONDRIAL"/>
    <property type="match status" value="1"/>
</dbReference>
<accession>A0A3S8RKX2</accession>
<feature type="transmembrane region" description="Helical" evidence="8">
    <location>
        <begin position="246"/>
        <end position="273"/>
    </location>
</feature>
<evidence type="ECO:0000256" key="5">
    <source>
        <dbReference type="ARBA" id="ARBA00022840"/>
    </source>
</evidence>
<gene>
    <name evidence="11" type="ORF">EEI45_01040</name>
</gene>
<dbReference type="InterPro" id="IPR003439">
    <property type="entry name" value="ABC_transporter-like_ATP-bd"/>
</dbReference>
<dbReference type="InterPro" id="IPR027417">
    <property type="entry name" value="P-loop_NTPase"/>
</dbReference>
<dbReference type="GO" id="GO:0016887">
    <property type="term" value="F:ATP hydrolysis activity"/>
    <property type="evidence" value="ECO:0007669"/>
    <property type="project" value="InterPro"/>
</dbReference>
<dbReference type="InterPro" id="IPR036640">
    <property type="entry name" value="ABC1_TM_sf"/>
</dbReference>
<keyword evidence="5 11" id="KW-0067">ATP-binding</keyword>
<reference evidence="11 12" key="1">
    <citation type="journal article" date="2020" name="Int. J. Syst. Evol. Microbiol.">
        <title>Description of Erysipelothrix piscisicarius sp. nov., an emergent fish pathogen, and assessment of virulence using a tiger barb (Puntigrus tetrazona) infection model.</title>
        <authorList>
            <person name="Pomaranski E.K."/>
            <person name="Griffin M.J."/>
            <person name="Camus A.C."/>
            <person name="Armwood A.R."/>
            <person name="Shelley J."/>
            <person name="Waldbieser G.C."/>
            <person name="LaFrentz B.R."/>
            <person name="Garcia J.C."/>
            <person name="Yanong R."/>
            <person name="Soto E."/>
        </authorList>
    </citation>
    <scope>NUCLEOTIDE SEQUENCE [LARGE SCALE GENOMIC DNA]</scope>
    <source>
        <strain evidence="11 12">15TAL0474</strain>
    </source>
</reference>
<dbReference type="SUPFAM" id="SSF90123">
    <property type="entry name" value="ABC transporter transmembrane region"/>
    <property type="match status" value="1"/>
</dbReference>
<dbReference type="InterPro" id="IPR011527">
    <property type="entry name" value="ABC1_TM_dom"/>
</dbReference>
<dbReference type="InterPro" id="IPR003593">
    <property type="entry name" value="AAA+_ATPase"/>
</dbReference>
<feature type="domain" description="ABC transmembrane type-1" evidence="10">
    <location>
        <begin position="9"/>
        <end position="293"/>
    </location>
</feature>
<evidence type="ECO:0000256" key="3">
    <source>
        <dbReference type="ARBA" id="ARBA00022692"/>
    </source>
</evidence>
<comment type="subcellular location">
    <subcellularLocation>
        <location evidence="1">Cell membrane</location>
        <topology evidence="1">Multi-pass membrane protein</topology>
    </subcellularLocation>
</comment>
<dbReference type="Pfam" id="PF00005">
    <property type="entry name" value="ABC_tran"/>
    <property type="match status" value="1"/>
</dbReference>
<evidence type="ECO:0000256" key="8">
    <source>
        <dbReference type="SAM" id="Phobius"/>
    </source>
</evidence>
<dbReference type="CDD" id="cd18547">
    <property type="entry name" value="ABC_6TM_Tm288_like"/>
    <property type="match status" value="1"/>
</dbReference>
<organism evidence="11 12">
    <name type="scientific">Erysipelothrix piscisicarius</name>
    <dbReference type="NCBI Taxonomy" id="2485784"/>
    <lineage>
        <taxon>Bacteria</taxon>
        <taxon>Bacillati</taxon>
        <taxon>Bacillota</taxon>
        <taxon>Erysipelotrichia</taxon>
        <taxon>Erysipelotrichales</taxon>
        <taxon>Erysipelotrichaceae</taxon>
        <taxon>Erysipelothrix</taxon>
    </lineage>
</organism>
<keyword evidence="7 8" id="KW-0472">Membrane</keyword>
<dbReference type="Proteomes" id="UP000278804">
    <property type="component" value="Chromosome"/>
</dbReference>
<dbReference type="CDD" id="cd03254">
    <property type="entry name" value="ABCC_Glucan_exporter_like"/>
    <property type="match status" value="1"/>
</dbReference>
<keyword evidence="2" id="KW-0813">Transport</keyword>
<evidence type="ECO:0000259" key="9">
    <source>
        <dbReference type="PROSITE" id="PS50893"/>
    </source>
</evidence>
<evidence type="ECO:0000256" key="7">
    <source>
        <dbReference type="ARBA" id="ARBA00023136"/>
    </source>
</evidence>